<keyword evidence="3 5" id="KW-0863">Zinc-finger</keyword>
<keyword evidence="1 5" id="KW-0479">Metal-binding</keyword>
<dbReference type="GO" id="GO:0003730">
    <property type="term" value="F:mRNA 3'-UTR binding"/>
    <property type="evidence" value="ECO:0007669"/>
    <property type="project" value="TreeGrafter"/>
</dbReference>
<evidence type="ECO:0000256" key="2">
    <source>
        <dbReference type="ARBA" id="ARBA00022737"/>
    </source>
</evidence>
<proteinExistence type="predicted"/>
<evidence type="ECO:0000256" key="4">
    <source>
        <dbReference type="ARBA" id="ARBA00022833"/>
    </source>
</evidence>
<organism evidence="7 8">
    <name type="scientific">Meloidogyne graminicola</name>
    <dbReference type="NCBI Taxonomy" id="189291"/>
    <lineage>
        <taxon>Eukaryota</taxon>
        <taxon>Metazoa</taxon>
        <taxon>Ecdysozoa</taxon>
        <taxon>Nematoda</taxon>
        <taxon>Chromadorea</taxon>
        <taxon>Rhabditida</taxon>
        <taxon>Tylenchina</taxon>
        <taxon>Tylenchomorpha</taxon>
        <taxon>Tylenchoidea</taxon>
        <taxon>Meloidogynidae</taxon>
        <taxon>Meloidogyninae</taxon>
        <taxon>Meloidogyne</taxon>
    </lineage>
</organism>
<keyword evidence="8" id="KW-1185">Reference proteome</keyword>
<dbReference type="GO" id="GO:0043186">
    <property type="term" value="C:P granule"/>
    <property type="evidence" value="ECO:0007669"/>
    <property type="project" value="UniProtKB-ARBA"/>
</dbReference>
<protein>
    <recommendedName>
        <fullName evidence="6">C3H1-type domain-containing protein</fullName>
    </recommendedName>
</protein>
<dbReference type="InterPro" id="IPR036855">
    <property type="entry name" value="Znf_CCCH_sf"/>
</dbReference>
<feature type="zinc finger region" description="C3H1-type" evidence="5">
    <location>
        <begin position="125"/>
        <end position="153"/>
    </location>
</feature>
<dbReference type="Gene3D" id="4.10.1000.10">
    <property type="entry name" value="Zinc finger, CCCH-type"/>
    <property type="match status" value="2"/>
</dbReference>
<dbReference type="FunFam" id="4.10.1000.10:FF:000018">
    <property type="entry name" value="Zinc finger protein"/>
    <property type="match status" value="1"/>
</dbReference>
<dbReference type="EMBL" id="JABEBT010000017">
    <property type="protein sequence ID" value="KAF7637803.1"/>
    <property type="molecule type" value="Genomic_DNA"/>
</dbReference>
<name>A0A8S9ZVR8_9BILA</name>
<dbReference type="Pfam" id="PF00642">
    <property type="entry name" value="zf-CCCH"/>
    <property type="match status" value="2"/>
</dbReference>
<dbReference type="InterPro" id="IPR000571">
    <property type="entry name" value="Znf_CCCH"/>
</dbReference>
<dbReference type="SMART" id="SM00356">
    <property type="entry name" value="ZnF_C3H1"/>
    <property type="match status" value="2"/>
</dbReference>
<evidence type="ECO:0000256" key="1">
    <source>
        <dbReference type="ARBA" id="ARBA00022723"/>
    </source>
</evidence>
<dbReference type="FunFam" id="4.10.1000.10:FF:000001">
    <property type="entry name" value="zinc finger CCCH domain-containing protein 15-like"/>
    <property type="match status" value="1"/>
</dbReference>
<dbReference type="Proteomes" id="UP000605970">
    <property type="component" value="Unassembled WGS sequence"/>
</dbReference>
<dbReference type="GO" id="GO:0005829">
    <property type="term" value="C:cytosol"/>
    <property type="evidence" value="ECO:0007669"/>
    <property type="project" value="TreeGrafter"/>
</dbReference>
<dbReference type="OrthoDB" id="410307at2759"/>
<dbReference type="InterPro" id="IPR045877">
    <property type="entry name" value="ZFP36-like"/>
</dbReference>
<keyword evidence="4 5" id="KW-0862">Zinc</keyword>
<dbReference type="GO" id="GO:0080090">
    <property type="term" value="P:regulation of primary metabolic process"/>
    <property type="evidence" value="ECO:0007669"/>
    <property type="project" value="UniProtKB-ARBA"/>
</dbReference>
<evidence type="ECO:0000313" key="8">
    <source>
        <dbReference type="Proteomes" id="UP000605970"/>
    </source>
</evidence>
<feature type="domain" description="C3H1-type" evidence="6">
    <location>
        <begin position="83"/>
        <end position="111"/>
    </location>
</feature>
<accession>A0A8S9ZVR8</accession>
<reference evidence="7" key="1">
    <citation type="journal article" date="2020" name="Ecol. Evol.">
        <title>Genome structure and content of the rice root-knot nematode (Meloidogyne graminicola).</title>
        <authorList>
            <person name="Phan N.T."/>
            <person name="Danchin E.G.J."/>
            <person name="Klopp C."/>
            <person name="Perfus-Barbeoch L."/>
            <person name="Kozlowski D.K."/>
            <person name="Koutsovoulos G.D."/>
            <person name="Lopez-Roques C."/>
            <person name="Bouchez O."/>
            <person name="Zahm M."/>
            <person name="Besnard G."/>
            <person name="Bellafiore S."/>
        </authorList>
    </citation>
    <scope>NUCLEOTIDE SEQUENCE</scope>
    <source>
        <strain evidence="7">VN-18</strain>
    </source>
</reference>
<dbReference type="AlphaFoldDB" id="A0A8S9ZVR8"/>
<evidence type="ECO:0000259" key="6">
    <source>
        <dbReference type="PROSITE" id="PS50103"/>
    </source>
</evidence>
<evidence type="ECO:0000256" key="3">
    <source>
        <dbReference type="ARBA" id="ARBA00022771"/>
    </source>
</evidence>
<evidence type="ECO:0000313" key="7">
    <source>
        <dbReference type="EMBL" id="KAF7637803.1"/>
    </source>
</evidence>
<sequence length="250" mass="29460">MHPVSKKFVQQDNKLLPLKLSTRPTNSIEEDEKLQCLMQNHHQLCDLDKCMGKRINGLYICQFSNIPGSQYSQYLRHRRRQSAYKTVICKNWLKRSHCSLGNDCRFAHGFDDLRTPTLPLPINDKYKTRLCEKYTSRGICPYGSRCLFIHPEHNELFPSINQTNKKTKNLTSFLHLFFPYDFKSAMRYSQVFIHNSNLICGMILEQLNREKENQQLADPMQLEMERIIFLIFQSPVNIHTLTLLLLTTKF</sequence>
<dbReference type="SUPFAM" id="SSF90229">
    <property type="entry name" value="CCCH zinc finger"/>
    <property type="match status" value="2"/>
</dbReference>
<dbReference type="PROSITE" id="PS50103">
    <property type="entry name" value="ZF_C3H1"/>
    <property type="match status" value="2"/>
</dbReference>
<dbReference type="GO" id="GO:0008270">
    <property type="term" value="F:zinc ion binding"/>
    <property type="evidence" value="ECO:0007669"/>
    <property type="project" value="UniProtKB-KW"/>
</dbReference>
<dbReference type="GO" id="GO:0010468">
    <property type="term" value="P:regulation of gene expression"/>
    <property type="evidence" value="ECO:0007669"/>
    <property type="project" value="UniProtKB-ARBA"/>
</dbReference>
<comment type="caution">
    <text evidence="7">The sequence shown here is derived from an EMBL/GenBank/DDBJ whole genome shotgun (WGS) entry which is preliminary data.</text>
</comment>
<dbReference type="PANTHER" id="PTHR12547:SF71">
    <property type="entry name" value="CCCH-TYPE ZINC FINGER PROTEIN MOE-3-RELATED"/>
    <property type="match status" value="1"/>
</dbReference>
<dbReference type="GO" id="GO:0030154">
    <property type="term" value="P:cell differentiation"/>
    <property type="evidence" value="ECO:0007669"/>
    <property type="project" value="UniProtKB-ARBA"/>
</dbReference>
<keyword evidence="2" id="KW-0677">Repeat</keyword>
<gene>
    <name evidence="7" type="ORF">Mgra_00002777</name>
</gene>
<evidence type="ECO:0000256" key="5">
    <source>
        <dbReference type="PROSITE-ProRule" id="PRU00723"/>
    </source>
</evidence>
<dbReference type="PANTHER" id="PTHR12547">
    <property type="entry name" value="CCCH ZINC FINGER/TIS11-RELATED"/>
    <property type="match status" value="1"/>
</dbReference>
<feature type="domain" description="C3H1-type" evidence="6">
    <location>
        <begin position="125"/>
        <end position="153"/>
    </location>
</feature>
<feature type="zinc finger region" description="C3H1-type" evidence="5">
    <location>
        <begin position="83"/>
        <end position="111"/>
    </location>
</feature>